<dbReference type="RefSeq" id="WP_386043279.1">
    <property type="nucleotide sequence ID" value="NZ_JBHUIO010000002.1"/>
</dbReference>
<name>A0ABW4ZT76_9BACL</name>
<gene>
    <name evidence="2" type="ORF">ACFSOY_00555</name>
</gene>
<keyword evidence="3" id="KW-1185">Reference proteome</keyword>
<accession>A0ABW4ZT76</accession>
<dbReference type="EMBL" id="JBHUIO010000002">
    <property type="protein sequence ID" value="MFD2168506.1"/>
    <property type="molecule type" value="Genomic_DNA"/>
</dbReference>
<evidence type="ECO:0000313" key="2">
    <source>
        <dbReference type="EMBL" id="MFD2168506.1"/>
    </source>
</evidence>
<evidence type="ECO:0000256" key="1">
    <source>
        <dbReference type="SAM" id="SignalP"/>
    </source>
</evidence>
<comment type="caution">
    <text evidence="2">The sequence shown here is derived from an EMBL/GenBank/DDBJ whole genome shotgun (WGS) entry which is preliminary data.</text>
</comment>
<evidence type="ECO:0008006" key="4">
    <source>
        <dbReference type="Google" id="ProtNLM"/>
    </source>
</evidence>
<reference evidence="3" key="1">
    <citation type="journal article" date="2019" name="Int. J. Syst. Evol. Microbiol.">
        <title>The Global Catalogue of Microorganisms (GCM) 10K type strain sequencing project: providing services to taxonomists for standard genome sequencing and annotation.</title>
        <authorList>
            <consortium name="The Broad Institute Genomics Platform"/>
            <consortium name="The Broad Institute Genome Sequencing Center for Infectious Disease"/>
            <person name="Wu L."/>
            <person name="Ma J."/>
        </authorList>
    </citation>
    <scope>NUCLEOTIDE SEQUENCE [LARGE SCALE GENOMIC DNA]</scope>
    <source>
        <strain evidence="3">CGMCC 1.13574</strain>
    </source>
</reference>
<keyword evidence="1" id="KW-0732">Signal</keyword>
<feature type="signal peptide" evidence="1">
    <location>
        <begin position="1"/>
        <end position="25"/>
    </location>
</feature>
<evidence type="ECO:0000313" key="3">
    <source>
        <dbReference type="Proteomes" id="UP001597343"/>
    </source>
</evidence>
<proteinExistence type="predicted"/>
<dbReference type="Proteomes" id="UP001597343">
    <property type="component" value="Unassembled WGS sequence"/>
</dbReference>
<protein>
    <recommendedName>
        <fullName evidence="4">Ig-like domain-containing protein</fullName>
    </recommendedName>
</protein>
<feature type="chain" id="PRO_5046873353" description="Ig-like domain-containing protein" evidence="1">
    <location>
        <begin position="26"/>
        <end position="125"/>
    </location>
</feature>
<sequence>MKKKKFATLFAVGLAATALSSVALADSLSYDFNHTGYGAAQEKDFTLDSAATVTVSGSQNGTWGNGPDCYYMVYKSVPLWFDTLIKEEHTRDANVNFSTSELKKGDYYLKVACNSASRTTGTISW</sequence>
<organism evidence="2 3">
    <name type="scientific">Tumebacillus lipolyticus</name>
    <dbReference type="NCBI Taxonomy" id="1280370"/>
    <lineage>
        <taxon>Bacteria</taxon>
        <taxon>Bacillati</taxon>
        <taxon>Bacillota</taxon>
        <taxon>Bacilli</taxon>
        <taxon>Bacillales</taxon>
        <taxon>Alicyclobacillaceae</taxon>
        <taxon>Tumebacillus</taxon>
    </lineage>
</organism>